<accession>A0A938WXY3</accession>
<dbReference type="Proteomes" id="UP000718821">
    <property type="component" value="Unassembled WGS sequence"/>
</dbReference>
<protein>
    <submittedName>
        <fullName evidence="3">Biotin--acetyl-CoA-carboxylase ligase</fullName>
    </submittedName>
</protein>
<evidence type="ECO:0000313" key="3">
    <source>
        <dbReference type="EMBL" id="MBM6700344.1"/>
    </source>
</evidence>
<name>A0A938WXY3_9BIFI</name>
<dbReference type="InterPro" id="IPR045864">
    <property type="entry name" value="aa-tRNA-synth_II/BPL/LPL"/>
</dbReference>
<reference evidence="3" key="2">
    <citation type="journal article" date="2021" name="Sci. Rep.">
        <title>The distribution of antibiotic resistance genes in chicken gut microbiota commensals.</title>
        <authorList>
            <person name="Juricova H."/>
            <person name="Matiasovicova J."/>
            <person name="Kubasova T."/>
            <person name="Cejkova D."/>
            <person name="Rychlik I."/>
        </authorList>
    </citation>
    <scope>NUCLEOTIDE SEQUENCE</scope>
    <source>
        <strain evidence="3">An836</strain>
    </source>
</reference>
<evidence type="ECO:0000259" key="2">
    <source>
        <dbReference type="Pfam" id="PF03099"/>
    </source>
</evidence>
<evidence type="ECO:0000313" key="4">
    <source>
        <dbReference type="Proteomes" id="UP000718821"/>
    </source>
</evidence>
<evidence type="ECO:0000256" key="1">
    <source>
        <dbReference type="SAM" id="MobiDB-lite"/>
    </source>
</evidence>
<feature type="domain" description="BPL/LPL catalytic" evidence="2">
    <location>
        <begin position="52"/>
        <end position="150"/>
    </location>
</feature>
<dbReference type="RefSeq" id="WP_204469661.1">
    <property type="nucleotide sequence ID" value="NZ_JACLYU010000025.1"/>
</dbReference>
<feature type="compositionally biased region" description="Gly residues" evidence="1">
    <location>
        <begin position="223"/>
        <end position="232"/>
    </location>
</feature>
<keyword evidence="3" id="KW-0436">Ligase</keyword>
<dbReference type="PANTHER" id="PTHR12835">
    <property type="entry name" value="BIOTIN PROTEIN LIGASE"/>
    <property type="match status" value="1"/>
</dbReference>
<dbReference type="EMBL" id="JACLYU010000025">
    <property type="protein sequence ID" value="MBM6700344.1"/>
    <property type="molecule type" value="Genomic_DNA"/>
</dbReference>
<organism evidence="3 4">
    <name type="scientific">Bifidobacterium pullorum subsp. saeculare</name>
    <dbReference type="NCBI Taxonomy" id="78257"/>
    <lineage>
        <taxon>Bacteria</taxon>
        <taxon>Bacillati</taxon>
        <taxon>Actinomycetota</taxon>
        <taxon>Actinomycetes</taxon>
        <taxon>Bifidobacteriales</taxon>
        <taxon>Bifidobacteriaceae</taxon>
        <taxon>Bifidobacterium</taxon>
    </lineage>
</organism>
<dbReference type="AlphaFoldDB" id="A0A938WXY3"/>
<feature type="region of interest" description="Disordered" evidence="1">
    <location>
        <begin position="200"/>
        <end position="232"/>
    </location>
</feature>
<proteinExistence type="predicted"/>
<dbReference type="InterPro" id="IPR004143">
    <property type="entry name" value="BPL_LPL_catalytic"/>
</dbReference>
<dbReference type="SUPFAM" id="SSF55681">
    <property type="entry name" value="Class II aaRS and biotin synthetases"/>
    <property type="match status" value="1"/>
</dbReference>
<dbReference type="PANTHER" id="PTHR12835:SF5">
    <property type="entry name" value="BIOTIN--PROTEIN LIGASE"/>
    <property type="match status" value="1"/>
</dbReference>
<dbReference type="Gene3D" id="3.30.930.10">
    <property type="entry name" value="Bira Bifunctional Protein, Domain 2"/>
    <property type="match status" value="1"/>
</dbReference>
<dbReference type="GO" id="GO:0005737">
    <property type="term" value="C:cytoplasm"/>
    <property type="evidence" value="ECO:0007669"/>
    <property type="project" value="TreeGrafter"/>
</dbReference>
<comment type="caution">
    <text evidence="3">The sequence shown here is derived from an EMBL/GenBank/DDBJ whole genome shotgun (WGS) entry which is preliminary data.</text>
</comment>
<keyword evidence="4" id="KW-1185">Reference proteome</keyword>
<dbReference type="Pfam" id="PF03099">
    <property type="entry name" value="BPL_LplA_LipB"/>
    <property type="match status" value="1"/>
</dbReference>
<reference evidence="3" key="1">
    <citation type="submission" date="2020-08" db="EMBL/GenBank/DDBJ databases">
        <authorList>
            <person name="Cejkova D."/>
            <person name="Kubasova T."/>
            <person name="Jahodarova E."/>
            <person name="Rychlik I."/>
        </authorList>
    </citation>
    <scope>NUCLEOTIDE SEQUENCE</scope>
    <source>
        <strain evidence="3">An836</strain>
    </source>
</reference>
<dbReference type="GO" id="GO:0004077">
    <property type="term" value="F:biotin--[biotin carboxyl-carrier protein] ligase activity"/>
    <property type="evidence" value="ECO:0007669"/>
    <property type="project" value="TreeGrafter"/>
</dbReference>
<sequence length="370" mass="37356">MATMGTPAPRLPRTQRAAARVVAVAETPSTNALAQRMTMDGSLRVTAGEVAVVSTGRQTAGRGRLDHTWVSRPGESFTMSFVTAVPQAVLADESVNGWIQMLAGLAALDGIEEALAGGGARWRGGVSPLALKWPNDVFADGRKLGGILCQACFPGADVIGSADETDGANAADGSDTASEADVASEADAAGGAGVAVTADGSDDRNCDSAMAAGGPRSDNGTIAAGGPGNGRGSAGRDTVVVVGIGLNLRVPADRVPGGVATSLHLLADGLPGADELVDRIAAGIVASLGRRLAEFLADPRDAAVRLRGEVTPRCWTLGRRAVAHYLDGSELEGTAVALNADASLTLRVADGAGHETERVVRTADVGVLPQ</sequence>
<gene>
    <name evidence="3" type="ORF">H7U32_08580</name>
</gene>